<name>A0A1D4LHG9_9STAP</name>
<organism evidence="1 4">
    <name type="scientific">Staphylococcus caeli</name>
    <dbReference type="NCBI Taxonomy" id="2201815"/>
    <lineage>
        <taxon>Bacteria</taxon>
        <taxon>Bacillati</taxon>
        <taxon>Bacillota</taxon>
        <taxon>Bacilli</taxon>
        <taxon>Bacillales</taxon>
        <taxon>Staphylococcaceae</taxon>
        <taxon>Staphylococcus</taxon>
    </lineage>
</organism>
<dbReference type="EMBL" id="FMPI01000007">
    <property type="protein sequence ID" value="SCS85650.1"/>
    <property type="molecule type" value="Genomic_DNA"/>
</dbReference>
<evidence type="ECO:0000313" key="3">
    <source>
        <dbReference type="Proteomes" id="UP000095412"/>
    </source>
</evidence>
<dbReference type="RefSeq" id="WP_069995429.1">
    <property type="nucleotide sequence ID" value="NZ_FMPG01000002.1"/>
</dbReference>
<evidence type="ECO:0000313" key="4">
    <source>
        <dbReference type="Proteomes" id="UP000095768"/>
    </source>
</evidence>
<evidence type="ECO:0000313" key="1">
    <source>
        <dbReference type="EMBL" id="SCS67266.1"/>
    </source>
</evidence>
<proteinExistence type="predicted"/>
<protein>
    <submittedName>
        <fullName evidence="1">Uncharacterized protein</fullName>
    </submittedName>
</protein>
<reference evidence="1 4" key="1">
    <citation type="submission" date="2016-09" db="EMBL/GenBank/DDBJ databases">
        <authorList>
            <consortium name="Pathogen Informatics"/>
        </authorList>
    </citation>
    <scope>NUCLEOTIDE SEQUENCE [LARGE SCALE GENOMIC DNA]</scope>
    <source>
        <strain evidence="1 4">82B</strain>
    </source>
</reference>
<gene>
    <name evidence="1" type="ORF">SAMEA2297795_00949</name>
    <name evidence="2" type="ORF">SAMEA2297796_01254</name>
</gene>
<dbReference type="AlphaFoldDB" id="A0A1D4LHG9"/>
<sequence>MQFKLKEEEIIDFLELNFPEEHFEKGRLLVGQNKQNELHIFYLGESFKACVFTSFKTFEHRLAESITEGALQRITLKDGLLYRKMYIEFVADNFKYGTSKLLLSDFQNDNYNAFIKGEKERVIFENGKFV</sequence>
<reference evidence="2 3" key="2">
    <citation type="submission" date="2016-09" db="EMBL/GenBank/DDBJ databases">
        <authorList>
            <consortium name="Pathogen Informatics"/>
            <person name="Sun Q."/>
            <person name="Inoue M."/>
        </authorList>
    </citation>
    <scope>NUCLEOTIDE SEQUENCE [LARGE SCALE GENOMIC DNA]</scope>
    <source>
        <strain evidence="2 3">82C</strain>
    </source>
</reference>
<keyword evidence="3" id="KW-1185">Reference proteome</keyword>
<evidence type="ECO:0000313" key="2">
    <source>
        <dbReference type="EMBL" id="SCS85650.1"/>
    </source>
</evidence>
<dbReference type="Proteomes" id="UP000095412">
    <property type="component" value="Unassembled WGS sequence"/>
</dbReference>
<accession>A0A1D4LHG9</accession>
<dbReference type="OrthoDB" id="2412095at2"/>
<dbReference type="Proteomes" id="UP000095768">
    <property type="component" value="Unassembled WGS sequence"/>
</dbReference>
<dbReference type="EMBL" id="FMPG01000002">
    <property type="protein sequence ID" value="SCS67266.1"/>
    <property type="molecule type" value="Genomic_DNA"/>
</dbReference>